<dbReference type="InterPro" id="IPR050250">
    <property type="entry name" value="Macrolide_Exporter_MacB"/>
</dbReference>
<keyword evidence="1" id="KW-0812">Transmembrane</keyword>
<keyword evidence="1" id="KW-0472">Membrane</keyword>
<gene>
    <name evidence="3" type="ORF">IAC80_01585</name>
</gene>
<evidence type="ECO:0000313" key="3">
    <source>
        <dbReference type="EMBL" id="HIV22609.1"/>
    </source>
</evidence>
<dbReference type="AlphaFoldDB" id="A0A9D1NYR6"/>
<protein>
    <submittedName>
        <fullName evidence="3">ABC transporter permease</fullName>
    </submittedName>
</protein>
<reference evidence="3" key="2">
    <citation type="journal article" date="2021" name="PeerJ">
        <title>Extensive microbial diversity within the chicken gut microbiome revealed by metagenomics and culture.</title>
        <authorList>
            <person name="Gilroy R."/>
            <person name="Ravi A."/>
            <person name="Getino M."/>
            <person name="Pursley I."/>
            <person name="Horton D.L."/>
            <person name="Alikhan N.F."/>
            <person name="Baker D."/>
            <person name="Gharbi K."/>
            <person name="Hall N."/>
            <person name="Watson M."/>
            <person name="Adriaenssens E.M."/>
            <person name="Foster-Nyarko E."/>
            <person name="Jarju S."/>
            <person name="Secka A."/>
            <person name="Antonio M."/>
            <person name="Oren A."/>
            <person name="Chaudhuri R.R."/>
            <person name="La Ragione R."/>
            <person name="Hildebrand F."/>
            <person name="Pallen M.J."/>
        </authorList>
    </citation>
    <scope>NUCLEOTIDE SEQUENCE</scope>
    <source>
        <strain evidence="3">ChiBcec6-7307</strain>
    </source>
</reference>
<evidence type="ECO:0000256" key="1">
    <source>
        <dbReference type="SAM" id="Phobius"/>
    </source>
</evidence>
<feature type="transmembrane region" description="Helical" evidence="1">
    <location>
        <begin position="16"/>
        <end position="35"/>
    </location>
</feature>
<name>A0A9D1NYR6_9FIRM</name>
<keyword evidence="1" id="KW-1133">Transmembrane helix</keyword>
<feature type="transmembrane region" description="Helical" evidence="1">
    <location>
        <begin position="338"/>
        <end position="361"/>
    </location>
</feature>
<dbReference type="Pfam" id="PF12704">
    <property type="entry name" value="MacB_PCD"/>
    <property type="match status" value="1"/>
</dbReference>
<reference evidence="3" key="1">
    <citation type="submission" date="2020-10" db="EMBL/GenBank/DDBJ databases">
        <authorList>
            <person name="Gilroy R."/>
        </authorList>
    </citation>
    <scope>NUCLEOTIDE SEQUENCE</scope>
    <source>
        <strain evidence="3">ChiBcec6-7307</strain>
    </source>
</reference>
<sequence>MYLLTMCIRSICRNRIRSILLVGVCGAAILLLHIYQGNLSDNLQQLKDLPKIFSITAQVTNRNGSRDTGLEIDPQIVEKLKVSDYVKDLKLTMQLAGVLKEERKGVEAKEAEVSMRAINRGDALPGFSWKNVELTEGINSSFLEGNGAECLVTERFLKRNNLTEGERIRLLIRYPKLDDLGKVEWIDGGQEQFQIVGVIKDGEETGEWQELPDVVVPFGWAESTRDAWKADSASFILNLEDAEDINRFKEEMKEIPLHEIQPVGENNVEGNALVVRDESFLDSAARLKRQVRMLQWFRPVIAAVTLLAGYVAAWLLAQSQQKEYWLMRLEGVKAGNCFLRFFLEHFFLALAGLGLAGIVLAGVGTQHQETTEVFWKSGGLFLLCYLSGTAAALLLSGRRSVMASACDWRTG</sequence>
<proteinExistence type="predicted"/>
<feature type="domain" description="MacB-like periplasmic core" evidence="2">
    <location>
        <begin position="26"/>
        <end position="254"/>
    </location>
</feature>
<dbReference type="GO" id="GO:0005886">
    <property type="term" value="C:plasma membrane"/>
    <property type="evidence" value="ECO:0007669"/>
    <property type="project" value="TreeGrafter"/>
</dbReference>
<dbReference type="GO" id="GO:0022857">
    <property type="term" value="F:transmembrane transporter activity"/>
    <property type="evidence" value="ECO:0007669"/>
    <property type="project" value="TreeGrafter"/>
</dbReference>
<accession>A0A9D1NYR6</accession>
<feature type="transmembrane region" description="Helical" evidence="1">
    <location>
        <begin position="373"/>
        <end position="395"/>
    </location>
</feature>
<evidence type="ECO:0000259" key="2">
    <source>
        <dbReference type="Pfam" id="PF12704"/>
    </source>
</evidence>
<dbReference type="InterPro" id="IPR025857">
    <property type="entry name" value="MacB_PCD"/>
</dbReference>
<dbReference type="PANTHER" id="PTHR30572:SF4">
    <property type="entry name" value="ABC TRANSPORTER PERMEASE YTRF"/>
    <property type="match status" value="1"/>
</dbReference>
<feature type="transmembrane region" description="Helical" evidence="1">
    <location>
        <begin position="296"/>
        <end position="317"/>
    </location>
</feature>
<dbReference type="Proteomes" id="UP000886889">
    <property type="component" value="Unassembled WGS sequence"/>
</dbReference>
<dbReference type="PANTHER" id="PTHR30572">
    <property type="entry name" value="MEMBRANE COMPONENT OF TRANSPORTER-RELATED"/>
    <property type="match status" value="1"/>
</dbReference>
<comment type="caution">
    <text evidence="3">The sequence shown here is derived from an EMBL/GenBank/DDBJ whole genome shotgun (WGS) entry which is preliminary data.</text>
</comment>
<evidence type="ECO:0000313" key="4">
    <source>
        <dbReference type="Proteomes" id="UP000886889"/>
    </source>
</evidence>
<organism evidence="3 4">
    <name type="scientific">Candidatus Merdiplasma excrementigallinarum</name>
    <dbReference type="NCBI Taxonomy" id="2840864"/>
    <lineage>
        <taxon>Bacteria</taxon>
        <taxon>Bacillati</taxon>
        <taxon>Bacillota</taxon>
        <taxon>Clostridia</taxon>
        <taxon>Lachnospirales</taxon>
        <taxon>Lachnospiraceae</taxon>
        <taxon>Lachnospiraceae incertae sedis</taxon>
        <taxon>Candidatus Merdiplasma</taxon>
    </lineage>
</organism>
<dbReference type="EMBL" id="DVOS01000020">
    <property type="protein sequence ID" value="HIV22609.1"/>
    <property type="molecule type" value="Genomic_DNA"/>
</dbReference>